<evidence type="ECO:0000256" key="2">
    <source>
        <dbReference type="ARBA" id="ARBA00007639"/>
    </source>
</evidence>
<name>A0A177KQI1_9BACI</name>
<comment type="similarity">
    <text evidence="2">Belongs to the bacterial solute-binding protein 2 family.</text>
</comment>
<dbReference type="Proteomes" id="UP000077271">
    <property type="component" value="Unassembled WGS sequence"/>
</dbReference>
<dbReference type="OrthoDB" id="9814427at2"/>
<comment type="subcellular location">
    <subcellularLocation>
        <location evidence="1">Cell envelope</location>
    </subcellularLocation>
</comment>
<reference evidence="6 7" key="1">
    <citation type="submission" date="2016-01" db="EMBL/GenBank/DDBJ databases">
        <title>Investigation of taxonomic status of Bacillus aminovorans.</title>
        <authorList>
            <person name="Verma A."/>
            <person name="Pal Y."/>
            <person name="Krishnamurthi S."/>
        </authorList>
    </citation>
    <scope>NUCLEOTIDE SEQUENCE [LARGE SCALE GENOMIC DNA]</scope>
    <source>
        <strain evidence="6 7">DSM 4337</strain>
    </source>
</reference>
<feature type="signal peptide" evidence="4">
    <location>
        <begin position="1"/>
        <end position="21"/>
    </location>
</feature>
<feature type="chain" id="PRO_5038705524" evidence="4">
    <location>
        <begin position="22"/>
        <end position="324"/>
    </location>
</feature>
<gene>
    <name evidence="6" type="ORF">AWH48_09415</name>
</gene>
<sequence>MKKIKNSFLMLVILASIAIVAACSSNLQTSSDSKNSGEKKDTDSITIGFQVYGLRGEFATNLTNAMKEQAKELGVELVVMDGNYDVSTAISQLKNLESQQVDAIIVNPIDQEALNNTVNGIVDAGIPVLGVNAFLSAEKLTSYVGSPDVVAGETEAQEIVDALGGKGNVVIFEGPIGQTGQTQRKEGIYNVLNENPEIKVIAEQTANWSRAEAMTIMENWIQTHGDKIDAVIAQNDEMAIGAINALRAQNMNDLPVVGVDGVKDALQAVKKDEMIATVYQNAIEQGKTVVEQAVKAAKGETLEKKYEIPFELVTKENVDEYLQK</sequence>
<dbReference type="PROSITE" id="PS51257">
    <property type="entry name" value="PROKAR_LIPOPROTEIN"/>
    <property type="match status" value="1"/>
</dbReference>
<dbReference type="SUPFAM" id="SSF53822">
    <property type="entry name" value="Periplasmic binding protein-like I"/>
    <property type="match status" value="1"/>
</dbReference>
<dbReference type="EMBL" id="LQWZ01000033">
    <property type="protein sequence ID" value="OAH54791.1"/>
    <property type="molecule type" value="Genomic_DNA"/>
</dbReference>
<dbReference type="GO" id="GO:0030313">
    <property type="term" value="C:cell envelope"/>
    <property type="evidence" value="ECO:0007669"/>
    <property type="project" value="UniProtKB-SubCell"/>
</dbReference>
<dbReference type="RefSeq" id="WP_018394411.1">
    <property type="nucleotide sequence ID" value="NZ_LQWZ01000033.1"/>
</dbReference>
<dbReference type="InterPro" id="IPR025997">
    <property type="entry name" value="SBP_2_dom"/>
</dbReference>
<protein>
    <submittedName>
        <fullName evidence="6">LacI family transcriptional regulator</fullName>
    </submittedName>
</protein>
<comment type="caution">
    <text evidence="6">The sequence shown here is derived from an EMBL/GenBank/DDBJ whole genome shotgun (WGS) entry which is preliminary data.</text>
</comment>
<proteinExistence type="inferred from homology"/>
<dbReference type="Gene3D" id="3.40.50.2300">
    <property type="match status" value="2"/>
</dbReference>
<evidence type="ECO:0000256" key="3">
    <source>
        <dbReference type="ARBA" id="ARBA00022729"/>
    </source>
</evidence>
<feature type="domain" description="Periplasmic binding protein" evidence="5">
    <location>
        <begin position="47"/>
        <end position="300"/>
    </location>
</feature>
<keyword evidence="3 4" id="KW-0732">Signal</keyword>
<accession>A0A177KQI1</accession>
<dbReference type="PANTHER" id="PTHR46847">
    <property type="entry name" value="D-ALLOSE-BINDING PERIPLASMIC PROTEIN-RELATED"/>
    <property type="match status" value="1"/>
</dbReference>
<dbReference type="Pfam" id="PF13407">
    <property type="entry name" value="Peripla_BP_4"/>
    <property type="match status" value="1"/>
</dbReference>
<evidence type="ECO:0000256" key="4">
    <source>
        <dbReference type="SAM" id="SignalP"/>
    </source>
</evidence>
<evidence type="ECO:0000259" key="5">
    <source>
        <dbReference type="Pfam" id="PF13407"/>
    </source>
</evidence>
<dbReference type="CDD" id="cd06313">
    <property type="entry name" value="PBP1_ABC_ThpA_XypA"/>
    <property type="match status" value="1"/>
</dbReference>
<organism evidence="6 7">
    <name type="scientific">Domibacillus aminovorans</name>
    <dbReference type="NCBI Taxonomy" id="29332"/>
    <lineage>
        <taxon>Bacteria</taxon>
        <taxon>Bacillati</taxon>
        <taxon>Bacillota</taxon>
        <taxon>Bacilli</taxon>
        <taxon>Bacillales</taxon>
        <taxon>Bacillaceae</taxon>
        <taxon>Domibacillus</taxon>
    </lineage>
</organism>
<dbReference type="AlphaFoldDB" id="A0A177KQI1"/>
<evidence type="ECO:0000313" key="6">
    <source>
        <dbReference type="EMBL" id="OAH54791.1"/>
    </source>
</evidence>
<dbReference type="PANTHER" id="PTHR46847:SF1">
    <property type="entry name" value="D-ALLOSE-BINDING PERIPLASMIC PROTEIN-RELATED"/>
    <property type="match status" value="1"/>
</dbReference>
<evidence type="ECO:0000256" key="1">
    <source>
        <dbReference type="ARBA" id="ARBA00004196"/>
    </source>
</evidence>
<evidence type="ECO:0000313" key="7">
    <source>
        <dbReference type="Proteomes" id="UP000077271"/>
    </source>
</evidence>
<dbReference type="GO" id="GO:0030246">
    <property type="term" value="F:carbohydrate binding"/>
    <property type="evidence" value="ECO:0007669"/>
    <property type="project" value="UniProtKB-ARBA"/>
</dbReference>
<dbReference type="InterPro" id="IPR028082">
    <property type="entry name" value="Peripla_BP_I"/>
</dbReference>